<accession>A0ABX5LVI7</accession>
<dbReference type="Proteomes" id="UP000248090">
    <property type="component" value="Unassembled WGS sequence"/>
</dbReference>
<name>A0ABX5LVI7_9GAMM</name>
<protein>
    <submittedName>
        <fullName evidence="1">Uncharacterized protein</fullName>
    </submittedName>
</protein>
<evidence type="ECO:0000313" key="1">
    <source>
        <dbReference type="EMBL" id="PXF30685.1"/>
    </source>
</evidence>
<proteinExistence type="predicted"/>
<reference evidence="1 2" key="1">
    <citation type="submission" date="2015-03" db="EMBL/GenBank/DDBJ databases">
        <authorList>
            <person name="Krishnan R."/>
            <person name="Midha S."/>
            <person name="Patil P.B."/>
            <person name="Rameshkumar N."/>
        </authorList>
    </citation>
    <scope>NUCLEOTIDE SEQUENCE [LARGE SCALE GENOMIC DNA]</scope>
    <source>
        <strain evidence="1 2">L1E11</strain>
    </source>
</reference>
<sequence>MLSQKKADRKKARMVCYLHYGQRIRCIEFGKIAANFSNLTRTQFTYLSRLVSFIPLDQRCVVQKAPFTHPLLPARVMVCTGV</sequence>
<organism evidence="1 2">
    <name type="scientific">Pokkaliibacter plantistimulans</name>
    <dbReference type="NCBI Taxonomy" id="1635171"/>
    <lineage>
        <taxon>Bacteria</taxon>
        <taxon>Pseudomonadati</taxon>
        <taxon>Pseudomonadota</taxon>
        <taxon>Gammaproteobacteria</taxon>
        <taxon>Oceanospirillales</taxon>
        <taxon>Balneatrichaceae</taxon>
        <taxon>Pokkaliibacter</taxon>
    </lineage>
</organism>
<evidence type="ECO:0000313" key="2">
    <source>
        <dbReference type="Proteomes" id="UP000248090"/>
    </source>
</evidence>
<keyword evidence="2" id="KW-1185">Reference proteome</keyword>
<comment type="caution">
    <text evidence="1">The sequence shown here is derived from an EMBL/GenBank/DDBJ whole genome shotgun (WGS) entry which is preliminary data.</text>
</comment>
<dbReference type="EMBL" id="LAPT01000067">
    <property type="protein sequence ID" value="PXF30685.1"/>
    <property type="molecule type" value="Genomic_DNA"/>
</dbReference>
<gene>
    <name evidence="1" type="ORF">WH50_13895</name>
</gene>